<accession>A0A450Y0E4</accession>
<evidence type="ECO:0000256" key="1">
    <source>
        <dbReference type="SAM" id="Coils"/>
    </source>
</evidence>
<sequence>MLENGIFGQWLDTEAQRVLGKLHSEQPLTLDDKLIIILKGQENHFRHLDIEVRQEMIVTRDDMDRPFNRTDEYTKRINKYTERIDEHIERLDKDIERKDKQFEQMDKRFEATINEIRQLYQSSRSLK</sequence>
<dbReference type="EMBL" id="CAADGH010000104">
    <property type="protein sequence ID" value="VFK77154.1"/>
    <property type="molecule type" value="Genomic_DNA"/>
</dbReference>
<keyword evidence="1" id="KW-0175">Coiled coil</keyword>
<evidence type="ECO:0000313" key="2">
    <source>
        <dbReference type="EMBL" id="VFK35008.1"/>
    </source>
</evidence>
<gene>
    <name evidence="3" type="ORF">BECKMB1821H_GA0114242_11046</name>
    <name evidence="2" type="ORF">BECKMB1821I_GA0114274_10956</name>
</gene>
<dbReference type="Gene3D" id="3.90.20.10">
    <property type="match status" value="1"/>
</dbReference>
<protein>
    <submittedName>
        <fullName evidence="2">Uncharacterized protein</fullName>
    </submittedName>
</protein>
<reference evidence="2" key="1">
    <citation type="submission" date="2019-02" db="EMBL/GenBank/DDBJ databases">
        <authorList>
            <person name="Gruber-Vodicka R. H."/>
            <person name="Seah K. B. B."/>
        </authorList>
    </citation>
    <scope>NUCLEOTIDE SEQUENCE</scope>
    <source>
        <strain evidence="3">BECK_BZ198</strain>
        <strain evidence="2">BECK_BZ199</strain>
    </source>
</reference>
<dbReference type="EMBL" id="CAADFQ010000095">
    <property type="protein sequence ID" value="VFK35008.1"/>
    <property type="molecule type" value="Genomic_DNA"/>
</dbReference>
<dbReference type="AlphaFoldDB" id="A0A450Y0E4"/>
<organism evidence="2">
    <name type="scientific">Candidatus Kentrum sp. MB</name>
    <dbReference type="NCBI Taxonomy" id="2138164"/>
    <lineage>
        <taxon>Bacteria</taxon>
        <taxon>Pseudomonadati</taxon>
        <taxon>Pseudomonadota</taxon>
        <taxon>Gammaproteobacteria</taxon>
        <taxon>Candidatus Kentrum</taxon>
    </lineage>
</organism>
<name>A0A450Y0E4_9GAMM</name>
<evidence type="ECO:0000313" key="3">
    <source>
        <dbReference type="EMBL" id="VFK77154.1"/>
    </source>
</evidence>
<feature type="coiled-coil region" evidence="1">
    <location>
        <begin position="70"/>
        <end position="108"/>
    </location>
</feature>
<proteinExistence type="predicted"/>